<reference evidence="2 3" key="1">
    <citation type="submission" date="2009-09" db="EMBL/GenBank/DDBJ databases">
        <authorList>
            <person name="Weinstock G."/>
            <person name="Sodergren E."/>
            <person name="Clifton S."/>
            <person name="Fulton L."/>
            <person name="Fulton B."/>
            <person name="Courtney L."/>
            <person name="Fronick C."/>
            <person name="Harrison M."/>
            <person name="Strong C."/>
            <person name="Farmer C."/>
            <person name="Delahaunty K."/>
            <person name="Markovic C."/>
            <person name="Hall O."/>
            <person name="Minx P."/>
            <person name="Tomlinson C."/>
            <person name="Mitreva M."/>
            <person name="Nelson J."/>
            <person name="Hou S."/>
            <person name="Wollam A."/>
            <person name="Pepin K.H."/>
            <person name="Johnson M."/>
            <person name="Bhonagiri V."/>
            <person name="Nash W.E."/>
            <person name="Warren W."/>
            <person name="Chinwalla A."/>
            <person name="Mardis E.R."/>
            <person name="Wilson R.K."/>
        </authorList>
    </citation>
    <scope>NUCLEOTIDE SEQUENCE [LARGE SCALE GENOMIC DNA]</scope>
    <source>
        <strain evidence="2 3">F0319</strain>
    </source>
</reference>
<evidence type="ECO:0000313" key="3">
    <source>
        <dbReference type="Proteomes" id="UP000003327"/>
    </source>
</evidence>
<organism evidence="2 3">
    <name type="scientific">Prevotella veroralis F0319</name>
    <dbReference type="NCBI Taxonomy" id="649761"/>
    <lineage>
        <taxon>Bacteria</taxon>
        <taxon>Pseudomonadati</taxon>
        <taxon>Bacteroidota</taxon>
        <taxon>Bacteroidia</taxon>
        <taxon>Bacteroidales</taxon>
        <taxon>Prevotellaceae</taxon>
        <taxon>Prevotella</taxon>
    </lineage>
</organism>
<evidence type="ECO:0000313" key="2">
    <source>
        <dbReference type="EMBL" id="EEX18414.1"/>
    </source>
</evidence>
<proteinExistence type="predicted"/>
<gene>
    <name evidence="2" type="ORF">HMPREF0973_01602</name>
</gene>
<dbReference type="RefSeq" id="WP_004383274.1">
    <property type="nucleotide sequence ID" value="NZ_GG698714.1"/>
</dbReference>
<feature type="region of interest" description="Disordered" evidence="1">
    <location>
        <begin position="24"/>
        <end position="92"/>
    </location>
</feature>
<sequence>MGCGFYINKKKNHTKSKSLKVQHLFKGKEKKRTAQKERKVQACVPSRGSNAINTDNYDNTQQNIPTTNNKKYPQKRNTPNNALQGVISPLPL</sequence>
<evidence type="ECO:0000256" key="1">
    <source>
        <dbReference type="SAM" id="MobiDB-lite"/>
    </source>
</evidence>
<dbReference type="AlphaFoldDB" id="C9MPR1"/>
<dbReference type="EMBL" id="ACVA01000036">
    <property type="protein sequence ID" value="EEX18414.1"/>
    <property type="molecule type" value="Genomic_DNA"/>
</dbReference>
<comment type="caution">
    <text evidence="2">The sequence shown here is derived from an EMBL/GenBank/DDBJ whole genome shotgun (WGS) entry which is preliminary data.</text>
</comment>
<dbReference type="HOGENOM" id="CLU_2410789_0_0_10"/>
<feature type="compositionally biased region" description="Polar residues" evidence="1">
    <location>
        <begin position="47"/>
        <end position="83"/>
    </location>
</feature>
<dbReference type="Proteomes" id="UP000003327">
    <property type="component" value="Unassembled WGS sequence"/>
</dbReference>
<protein>
    <submittedName>
        <fullName evidence="2">Uncharacterized protein</fullName>
    </submittedName>
</protein>
<name>C9MPR1_9BACT</name>
<keyword evidence="3" id="KW-1185">Reference proteome</keyword>
<accession>C9MPR1</accession>